<organism evidence="1 2">
    <name type="scientific">Nonomuraea roseoviolacea subsp. carminata</name>
    <dbReference type="NCBI Taxonomy" id="160689"/>
    <lineage>
        <taxon>Bacteria</taxon>
        <taxon>Bacillati</taxon>
        <taxon>Actinomycetota</taxon>
        <taxon>Actinomycetes</taxon>
        <taxon>Streptosporangiales</taxon>
        <taxon>Streptosporangiaceae</taxon>
        <taxon>Nonomuraea</taxon>
    </lineage>
</organism>
<dbReference type="RefSeq" id="WP_253764964.1">
    <property type="nucleotide sequence ID" value="NZ_BAAAVE010000001.1"/>
</dbReference>
<evidence type="ECO:0008006" key="3">
    <source>
        <dbReference type="Google" id="ProtNLM"/>
    </source>
</evidence>
<accession>A0ABT1JQJ0</accession>
<protein>
    <recommendedName>
        <fullName evidence="3">WGR domain-containing protein</fullName>
    </recommendedName>
</protein>
<dbReference type="Proteomes" id="UP001320766">
    <property type="component" value="Unassembled WGS sequence"/>
</dbReference>
<reference evidence="1 2" key="1">
    <citation type="submission" date="2022-06" db="EMBL/GenBank/DDBJ databases">
        <title>Sequencing the genomes of 1000 actinobacteria strains.</title>
        <authorList>
            <person name="Klenk H.-P."/>
        </authorList>
    </citation>
    <scope>NUCLEOTIDE SEQUENCE [LARGE SCALE GENOMIC DNA]</scope>
    <source>
        <strain evidence="1 2">DSM 44170</strain>
    </source>
</reference>
<comment type="caution">
    <text evidence="1">The sequence shown here is derived from an EMBL/GenBank/DDBJ whole genome shotgun (WGS) entry which is preliminary data.</text>
</comment>
<proteinExistence type="predicted"/>
<dbReference type="EMBL" id="JAMZEC010000001">
    <property type="protein sequence ID" value="MCP2343988.1"/>
    <property type="molecule type" value="Genomic_DNA"/>
</dbReference>
<name>A0ABT1JQJ0_9ACTN</name>
<sequence>MARWFGFWHGGSGYSLAEDHDLEQFSSLEDAKRKLTERHRRGYRQRSRFDFVHREPAEVLTPCVGDDCEITLYRSRDGGGWPDARVYLGPRGGVRFERL</sequence>
<evidence type="ECO:0000313" key="1">
    <source>
        <dbReference type="EMBL" id="MCP2343988.1"/>
    </source>
</evidence>
<evidence type="ECO:0000313" key="2">
    <source>
        <dbReference type="Proteomes" id="UP001320766"/>
    </source>
</evidence>
<keyword evidence="2" id="KW-1185">Reference proteome</keyword>
<gene>
    <name evidence="1" type="ORF">HD595_000110</name>
</gene>